<reference evidence="10" key="1">
    <citation type="journal article" date="2019" name="Int. J. Syst. Evol. Microbiol.">
        <title>The Global Catalogue of Microorganisms (GCM) 10K type strain sequencing project: providing services to taxonomists for standard genome sequencing and annotation.</title>
        <authorList>
            <consortium name="The Broad Institute Genomics Platform"/>
            <consortium name="The Broad Institute Genome Sequencing Center for Infectious Disease"/>
            <person name="Wu L."/>
            <person name="Ma J."/>
        </authorList>
    </citation>
    <scope>NUCLEOTIDE SEQUENCE [LARGE SCALE GENOMIC DNA]</scope>
    <source>
        <strain evidence="10">CGMCC 4.7643</strain>
    </source>
</reference>
<evidence type="ECO:0000256" key="6">
    <source>
        <dbReference type="ARBA" id="ARBA00023136"/>
    </source>
</evidence>
<evidence type="ECO:0000256" key="7">
    <source>
        <dbReference type="SAM" id="Phobius"/>
    </source>
</evidence>
<dbReference type="SMART" id="SM00014">
    <property type="entry name" value="acidPPc"/>
    <property type="match status" value="1"/>
</dbReference>
<evidence type="ECO:0000256" key="1">
    <source>
        <dbReference type="ARBA" id="ARBA00004651"/>
    </source>
</evidence>
<dbReference type="SUPFAM" id="SSF48317">
    <property type="entry name" value="Acid phosphatase/Vanadium-dependent haloperoxidase"/>
    <property type="match status" value="1"/>
</dbReference>
<dbReference type="PANTHER" id="PTHR14969">
    <property type="entry name" value="SPHINGOSINE-1-PHOSPHATE PHOSPHOHYDROLASE"/>
    <property type="match status" value="1"/>
</dbReference>
<organism evidence="9 10">
    <name type="scientific">Amycolatopsis samaneae</name>
    <dbReference type="NCBI Taxonomy" id="664691"/>
    <lineage>
        <taxon>Bacteria</taxon>
        <taxon>Bacillati</taxon>
        <taxon>Actinomycetota</taxon>
        <taxon>Actinomycetes</taxon>
        <taxon>Pseudonocardiales</taxon>
        <taxon>Pseudonocardiaceae</taxon>
        <taxon>Amycolatopsis</taxon>
    </lineage>
</organism>
<feature type="domain" description="Phosphatidic acid phosphatase type 2/haloperoxidase" evidence="8">
    <location>
        <begin position="84"/>
        <end position="192"/>
    </location>
</feature>
<evidence type="ECO:0000313" key="10">
    <source>
        <dbReference type="Proteomes" id="UP001597419"/>
    </source>
</evidence>
<comment type="subcellular location">
    <subcellularLocation>
        <location evidence="1">Cell membrane</location>
        <topology evidence="1">Multi-pass membrane protein</topology>
    </subcellularLocation>
</comment>
<evidence type="ECO:0000313" key="9">
    <source>
        <dbReference type="EMBL" id="MFD2459354.1"/>
    </source>
</evidence>
<keyword evidence="2" id="KW-1003">Cell membrane</keyword>
<keyword evidence="5 7" id="KW-1133">Transmembrane helix</keyword>
<evidence type="ECO:0000256" key="2">
    <source>
        <dbReference type="ARBA" id="ARBA00022475"/>
    </source>
</evidence>
<name>A0ABW5GGM1_9PSEU</name>
<feature type="transmembrane region" description="Helical" evidence="7">
    <location>
        <begin position="146"/>
        <end position="165"/>
    </location>
</feature>
<dbReference type="InterPro" id="IPR036938">
    <property type="entry name" value="PAP2/HPO_sf"/>
</dbReference>
<evidence type="ECO:0000256" key="5">
    <source>
        <dbReference type="ARBA" id="ARBA00022989"/>
    </source>
</evidence>
<comment type="caution">
    <text evidence="9">The sequence shown here is derived from an EMBL/GenBank/DDBJ whole genome shotgun (WGS) entry which is preliminary data.</text>
</comment>
<dbReference type="InterPro" id="IPR000326">
    <property type="entry name" value="PAP2/HPO"/>
</dbReference>
<evidence type="ECO:0000256" key="4">
    <source>
        <dbReference type="ARBA" id="ARBA00022801"/>
    </source>
</evidence>
<keyword evidence="3 7" id="KW-0812">Transmembrane</keyword>
<dbReference type="Proteomes" id="UP001597419">
    <property type="component" value="Unassembled WGS sequence"/>
</dbReference>
<feature type="transmembrane region" description="Helical" evidence="7">
    <location>
        <begin position="116"/>
        <end position="139"/>
    </location>
</feature>
<proteinExistence type="predicted"/>
<evidence type="ECO:0000259" key="8">
    <source>
        <dbReference type="SMART" id="SM00014"/>
    </source>
</evidence>
<feature type="transmembrane region" description="Helical" evidence="7">
    <location>
        <begin position="86"/>
        <end position="104"/>
    </location>
</feature>
<gene>
    <name evidence="9" type="ORF">ACFSYJ_12135</name>
</gene>
<dbReference type="PANTHER" id="PTHR14969:SF62">
    <property type="entry name" value="DECAPRENYLPHOSPHORYL-5-PHOSPHORIBOSE PHOSPHATASE RV3807C-RELATED"/>
    <property type="match status" value="1"/>
</dbReference>
<protein>
    <submittedName>
        <fullName evidence="9">Phosphatase PAP2 family protein</fullName>
    </submittedName>
</protein>
<evidence type="ECO:0000256" key="3">
    <source>
        <dbReference type="ARBA" id="ARBA00022692"/>
    </source>
</evidence>
<dbReference type="RefSeq" id="WP_345396416.1">
    <property type="nucleotide sequence ID" value="NZ_BAABHG010000008.1"/>
</dbReference>
<keyword evidence="6 7" id="KW-0472">Membrane</keyword>
<dbReference type="Pfam" id="PF01569">
    <property type="entry name" value="PAP2"/>
    <property type="match status" value="1"/>
</dbReference>
<keyword evidence="10" id="KW-1185">Reference proteome</keyword>
<feature type="transmembrane region" description="Helical" evidence="7">
    <location>
        <begin position="177"/>
        <end position="195"/>
    </location>
</feature>
<accession>A0ABW5GGM1</accession>
<keyword evidence="4" id="KW-0378">Hydrolase</keyword>
<feature type="transmembrane region" description="Helical" evidence="7">
    <location>
        <begin position="62"/>
        <end position="79"/>
    </location>
</feature>
<sequence>MPPLLRTPALVLAVLGVLVVFVLAVVFAGETSAGGVDAAILPVVDGVEPPLRYVALVFDFGGEPWGAPLLVAVVVAVCLWRRRSRLAVAAVAGVIVTVGVTSVLKPVAGRMIHEHYLSFPSGHTAFATALAVVIALLFAERLGRTAAVALLLGFALFAGLLMGWAQVALGAHYPTDALGGFFVALTVMLTVAWAVDRVADQPRRHAG</sequence>
<dbReference type="EMBL" id="JBHUKU010000006">
    <property type="protein sequence ID" value="MFD2459354.1"/>
    <property type="molecule type" value="Genomic_DNA"/>
</dbReference>
<dbReference type="Gene3D" id="1.20.144.10">
    <property type="entry name" value="Phosphatidic acid phosphatase type 2/haloperoxidase"/>
    <property type="match status" value="2"/>
</dbReference>